<proteinExistence type="inferred from homology"/>
<evidence type="ECO:0000256" key="4">
    <source>
        <dbReference type="ARBA" id="ARBA00022475"/>
    </source>
</evidence>
<evidence type="ECO:0000256" key="8">
    <source>
        <dbReference type="RuleBase" id="RU363041"/>
    </source>
</evidence>
<comment type="caution">
    <text evidence="9">The sequence shown here is derived from an EMBL/GenBank/DDBJ whole genome shotgun (WGS) entry which is preliminary data.</text>
</comment>
<dbReference type="EMBL" id="JBHTJN010000001">
    <property type="protein sequence ID" value="MFD0965343.1"/>
    <property type="molecule type" value="Genomic_DNA"/>
</dbReference>
<comment type="subcellular location">
    <subcellularLocation>
        <location evidence="1 8">Cell membrane</location>
        <topology evidence="1 8">Multi-pass membrane protein</topology>
    </subcellularLocation>
</comment>
<name>A0ABW3I6N4_9PAST</name>
<dbReference type="InterPro" id="IPR052017">
    <property type="entry name" value="TSUP"/>
</dbReference>
<keyword evidence="5 8" id="KW-0812">Transmembrane</keyword>
<feature type="transmembrane region" description="Helical" evidence="8">
    <location>
        <begin position="189"/>
        <end position="210"/>
    </location>
</feature>
<feature type="transmembrane region" description="Helical" evidence="8">
    <location>
        <begin position="132"/>
        <end position="152"/>
    </location>
</feature>
<dbReference type="Proteomes" id="UP001596996">
    <property type="component" value="Unassembled WGS sequence"/>
</dbReference>
<evidence type="ECO:0000313" key="9">
    <source>
        <dbReference type="EMBL" id="MFD0965343.1"/>
    </source>
</evidence>
<keyword evidence="4 8" id="KW-1003">Cell membrane</keyword>
<evidence type="ECO:0000256" key="3">
    <source>
        <dbReference type="ARBA" id="ARBA00022448"/>
    </source>
</evidence>
<evidence type="ECO:0000256" key="2">
    <source>
        <dbReference type="ARBA" id="ARBA00009142"/>
    </source>
</evidence>
<sequence>MELSIEIILLLFAVACLAGFIDAIAGGGGLIIIPALLMTGMSPTMAFGTNKLQGCGGSFSASLYFWRKKAVNLKEIWLLIVLTFLGATVGSVLIQFIDTSVIKKALPFLVGIIGLYFLFTPKLGDEDRLKRISYFAFALTAACFIGFYDGFFGPGTGSMFSLAFVLLLGFNFVKATAHAKVLNFTSNVAALLVFILGGKVVWSIGLVMLVGQFLGANLGAKMVLTKGKALIRPMVVIVSFAMTIKMAFEQGWFG</sequence>
<feature type="transmembrane region" description="Helical" evidence="8">
    <location>
        <begin position="77"/>
        <end position="96"/>
    </location>
</feature>
<keyword evidence="3" id="KW-0813">Transport</keyword>
<protein>
    <recommendedName>
        <fullName evidence="8">Probable membrane transporter protein</fullName>
    </recommendedName>
</protein>
<evidence type="ECO:0000256" key="1">
    <source>
        <dbReference type="ARBA" id="ARBA00004651"/>
    </source>
</evidence>
<organism evidence="9 10">
    <name type="scientific">Seminibacterium arietis</name>
    <dbReference type="NCBI Taxonomy" id="1173502"/>
    <lineage>
        <taxon>Bacteria</taxon>
        <taxon>Pseudomonadati</taxon>
        <taxon>Pseudomonadota</taxon>
        <taxon>Gammaproteobacteria</taxon>
        <taxon>Pasteurellales</taxon>
        <taxon>Pasteurellaceae</taxon>
        <taxon>Seminibacterium</taxon>
    </lineage>
</organism>
<evidence type="ECO:0000256" key="5">
    <source>
        <dbReference type="ARBA" id="ARBA00022692"/>
    </source>
</evidence>
<dbReference type="InterPro" id="IPR002781">
    <property type="entry name" value="TM_pro_TauE-like"/>
</dbReference>
<feature type="transmembrane region" description="Helical" evidence="8">
    <location>
        <begin position="45"/>
        <end position="65"/>
    </location>
</feature>
<feature type="transmembrane region" description="Helical" evidence="8">
    <location>
        <begin position="102"/>
        <end position="120"/>
    </location>
</feature>
<accession>A0ABW3I6N4</accession>
<evidence type="ECO:0000256" key="7">
    <source>
        <dbReference type="ARBA" id="ARBA00023136"/>
    </source>
</evidence>
<evidence type="ECO:0000256" key="6">
    <source>
        <dbReference type="ARBA" id="ARBA00022989"/>
    </source>
</evidence>
<evidence type="ECO:0000313" key="10">
    <source>
        <dbReference type="Proteomes" id="UP001596996"/>
    </source>
</evidence>
<gene>
    <name evidence="9" type="ORF">ACFQ02_00475</name>
</gene>
<feature type="transmembrane region" description="Helical" evidence="8">
    <location>
        <begin position="230"/>
        <end position="248"/>
    </location>
</feature>
<feature type="transmembrane region" description="Helical" evidence="8">
    <location>
        <begin position="158"/>
        <end position="177"/>
    </location>
</feature>
<dbReference type="PANTHER" id="PTHR30269:SF0">
    <property type="entry name" value="MEMBRANE TRANSPORTER PROTEIN YFCA-RELATED"/>
    <property type="match status" value="1"/>
</dbReference>
<feature type="transmembrane region" description="Helical" evidence="8">
    <location>
        <begin position="7"/>
        <end position="33"/>
    </location>
</feature>
<dbReference type="RefSeq" id="WP_380817897.1">
    <property type="nucleotide sequence ID" value="NZ_JBHTJN010000001.1"/>
</dbReference>
<comment type="similarity">
    <text evidence="2 8">Belongs to the 4-toluene sulfonate uptake permease (TSUP) (TC 2.A.102) family.</text>
</comment>
<dbReference type="PANTHER" id="PTHR30269">
    <property type="entry name" value="TRANSMEMBRANE PROTEIN YFCA"/>
    <property type="match status" value="1"/>
</dbReference>
<reference evidence="10" key="1">
    <citation type="journal article" date="2019" name="Int. J. Syst. Evol. Microbiol.">
        <title>The Global Catalogue of Microorganisms (GCM) 10K type strain sequencing project: providing services to taxonomists for standard genome sequencing and annotation.</title>
        <authorList>
            <consortium name="The Broad Institute Genomics Platform"/>
            <consortium name="The Broad Institute Genome Sequencing Center for Infectious Disease"/>
            <person name="Wu L."/>
            <person name="Ma J."/>
        </authorList>
    </citation>
    <scope>NUCLEOTIDE SEQUENCE [LARGE SCALE GENOMIC DNA]</scope>
    <source>
        <strain evidence="10">CCUG 61707</strain>
    </source>
</reference>
<keyword evidence="6 8" id="KW-1133">Transmembrane helix</keyword>
<dbReference type="Pfam" id="PF01925">
    <property type="entry name" value="TauE"/>
    <property type="match status" value="1"/>
</dbReference>
<keyword evidence="7 8" id="KW-0472">Membrane</keyword>
<keyword evidence="10" id="KW-1185">Reference proteome</keyword>